<evidence type="ECO:0000313" key="2">
    <source>
        <dbReference type="EMBL" id="KAJ9673561.1"/>
    </source>
</evidence>
<gene>
    <name evidence="2" type="ORF">PVL29_023246</name>
</gene>
<comment type="caution">
    <text evidence="2">The sequence shown here is derived from an EMBL/GenBank/DDBJ whole genome shotgun (WGS) entry which is preliminary data.</text>
</comment>
<dbReference type="Proteomes" id="UP001168098">
    <property type="component" value="Unassembled WGS sequence"/>
</dbReference>
<accession>A0AA38YN65</accession>
<proteinExistence type="predicted"/>
<evidence type="ECO:0000313" key="3">
    <source>
        <dbReference type="Proteomes" id="UP001168098"/>
    </source>
</evidence>
<dbReference type="EMBL" id="JARBHA010000018">
    <property type="protein sequence ID" value="KAJ9673561.1"/>
    <property type="molecule type" value="Genomic_DNA"/>
</dbReference>
<reference evidence="2 3" key="1">
    <citation type="journal article" date="2023" name="BMC Biotechnol.">
        <title>Vitis rotundifolia cv Carlos genome sequencing.</title>
        <authorList>
            <person name="Huff M."/>
            <person name="Hulse-Kemp A."/>
            <person name="Scheffler B."/>
            <person name="Youngblood R."/>
            <person name="Simpson S."/>
            <person name="Babiker E."/>
            <person name="Staton M."/>
        </authorList>
    </citation>
    <scope>NUCLEOTIDE SEQUENCE [LARGE SCALE GENOMIC DNA]</scope>
    <source>
        <tissue evidence="2">Leaf</tissue>
    </source>
</reference>
<feature type="compositionally biased region" description="Basic and acidic residues" evidence="1">
    <location>
        <begin position="83"/>
        <end position="97"/>
    </location>
</feature>
<keyword evidence="3" id="KW-1185">Reference proteome</keyword>
<protein>
    <submittedName>
        <fullName evidence="2">Uncharacterized protein</fullName>
    </submittedName>
</protein>
<feature type="region of interest" description="Disordered" evidence="1">
    <location>
        <begin position="77"/>
        <end position="104"/>
    </location>
</feature>
<dbReference type="AlphaFoldDB" id="A0AA38YN65"/>
<organism evidence="2 3">
    <name type="scientific">Vitis rotundifolia</name>
    <name type="common">Muscadine grape</name>
    <dbReference type="NCBI Taxonomy" id="103349"/>
    <lineage>
        <taxon>Eukaryota</taxon>
        <taxon>Viridiplantae</taxon>
        <taxon>Streptophyta</taxon>
        <taxon>Embryophyta</taxon>
        <taxon>Tracheophyta</taxon>
        <taxon>Spermatophyta</taxon>
        <taxon>Magnoliopsida</taxon>
        <taxon>eudicotyledons</taxon>
        <taxon>Gunneridae</taxon>
        <taxon>Pentapetalae</taxon>
        <taxon>rosids</taxon>
        <taxon>Vitales</taxon>
        <taxon>Vitaceae</taxon>
        <taxon>Viteae</taxon>
        <taxon>Vitis</taxon>
    </lineage>
</organism>
<name>A0AA38YN65_VITRO</name>
<evidence type="ECO:0000256" key="1">
    <source>
        <dbReference type="SAM" id="MobiDB-lite"/>
    </source>
</evidence>
<sequence length="104" mass="11351">MLPTDKGLLSKPKATTIVGVNSVDLDGESERSTSMDSDKCLCCILQNSTLKLVAIFFSSSQIIGGTSQLYHTFVSSLEENKDEEEKRDREGNEDGETRGGVLTF</sequence>